<gene>
    <name evidence="2" type="ORF">DFL_006384</name>
</gene>
<dbReference type="EMBL" id="SAEB01000007">
    <property type="protein sequence ID" value="RVD84647.1"/>
    <property type="molecule type" value="Genomic_DNA"/>
</dbReference>
<name>A0A437A064_ARTFL</name>
<keyword evidence="3" id="KW-1185">Reference proteome</keyword>
<sequence>MRISGGDGLNRLLEYESHFVEERDGRKVLKLGIKAAVDDTSALSEVITEFCQKLFTEEGSMLLDRISIIRGRCLMKISYSLSIIFTFYHLGSWSVESLINSFGIRGLWNDPYLYYYRSRSISPAFVFFGIRILISIDCFMVCAALFGSIYANDFEAKIRDEELYQELAGLQLEWRKKCEDTVRVADEVVSCHQQRRLGLDPANPIPSPTPSIDYTIGNKLSTLLRLLSQLQNTNKEITHIHSQIQRNDQSLAELYFILAAITTGILSWSWKLNAIMPNSSITTCITVVAGIFSTVLFAVSGVYVAWRVERRRRVVEKCGDVSNQIIEVLKSAQRNHSFLVWVYATNHGTPRFTTEDSGEQWGEWVEGVNVDVNEALNNGVSDQLGGLSHYLEEVKEGIVS</sequence>
<evidence type="ECO:0000313" key="2">
    <source>
        <dbReference type="EMBL" id="RVD84647.1"/>
    </source>
</evidence>
<evidence type="ECO:0000256" key="1">
    <source>
        <dbReference type="SAM" id="Phobius"/>
    </source>
</evidence>
<evidence type="ECO:0000313" key="3">
    <source>
        <dbReference type="Proteomes" id="UP000283090"/>
    </source>
</evidence>
<keyword evidence="1" id="KW-0472">Membrane</keyword>
<comment type="caution">
    <text evidence="2">The sequence shown here is derived from an EMBL/GenBank/DDBJ whole genome shotgun (WGS) entry which is preliminary data.</text>
</comment>
<protein>
    <submittedName>
        <fullName evidence="2">Uncharacterized protein</fullName>
    </submittedName>
</protein>
<keyword evidence="1" id="KW-1133">Transmembrane helix</keyword>
<dbReference type="AlphaFoldDB" id="A0A437A064"/>
<dbReference type="VEuPathDB" id="FungiDB:DFL_006384"/>
<dbReference type="RefSeq" id="XP_067490191.1">
    <property type="nucleotide sequence ID" value="XM_067635797.1"/>
</dbReference>
<dbReference type="GeneID" id="93588695"/>
<feature type="transmembrane region" description="Helical" evidence="1">
    <location>
        <begin position="280"/>
        <end position="306"/>
    </location>
</feature>
<feature type="transmembrane region" description="Helical" evidence="1">
    <location>
        <begin position="124"/>
        <end position="151"/>
    </location>
</feature>
<accession>A0A437A064</accession>
<dbReference type="Proteomes" id="UP000283090">
    <property type="component" value="Unassembled WGS sequence"/>
</dbReference>
<keyword evidence="1" id="KW-0812">Transmembrane</keyword>
<reference evidence="2 3" key="1">
    <citation type="submission" date="2019-01" db="EMBL/GenBank/DDBJ databases">
        <title>Intercellular communication is required for trap formation in the nematode-trapping fungus Duddingtonia flagrans.</title>
        <authorList>
            <person name="Youssar L."/>
            <person name="Wernet V."/>
            <person name="Hensel N."/>
            <person name="Hildebrandt H.-G."/>
            <person name="Fischer R."/>
        </authorList>
    </citation>
    <scope>NUCLEOTIDE SEQUENCE [LARGE SCALE GENOMIC DNA]</scope>
    <source>
        <strain evidence="2 3">CBS H-5679</strain>
    </source>
</reference>
<feature type="transmembrane region" description="Helical" evidence="1">
    <location>
        <begin position="73"/>
        <end position="91"/>
    </location>
</feature>
<feature type="transmembrane region" description="Helical" evidence="1">
    <location>
        <begin position="251"/>
        <end position="268"/>
    </location>
</feature>
<dbReference type="OrthoDB" id="5349491at2759"/>
<organism evidence="2 3">
    <name type="scientific">Arthrobotrys flagrans</name>
    <name type="common">Nematode-trapping fungus</name>
    <name type="synonym">Trichothecium flagrans</name>
    <dbReference type="NCBI Taxonomy" id="97331"/>
    <lineage>
        <taxon>Eukaryota</taxon>
        <taxon>Fungi</taxon>
        <taxon>Dikarya</taxon>
        <taxon>Ascomycota</taxon>
        <taxon>Pezizomycotina</taxon>
        <taxon>Orbiliomycetes</taxon>
        <taxon>Orbiliales</taxon>
        <taxon>Orbiliaceae</taxon>
        <taxon>Arthrobotrys</taxon>
    </lineage>
</organism>
<proteinExistence type="predicted"/>